<keyword evidence="3" id="KW-1185">Reference proteome</keyword>
<keyword evidence="1" id="KW-1133">Transmembrane helix</keyword>
<reference evidence="3" key="2">
    <citation type="journal article" date="2018" name="Nat. Commun.">
        <title>Extreme sensitivity to ultraviolet light in the fungal pathogen causing white-nose syndrome of bats.</title>
        <authorList>
            <person name="Palmer J.M."/>
            <person name="Drees K.P."/>
            <person name="Foster J.T."/>
            <person name="Lindner D.L."/>
        </authorList>
    </citation>
    <scope>NUCLEOTIDE SEQUENCE [LARGE SCALE GENOMIC DNA]</scope>
    <source>
        <strain evidence="3">UAMH 10579</strain>
    </source>
</reference>
<protein>
    <submittedName>
        <fullName evidence="2">Uncharacterized protein</fullName>
    </submittedName>
</protein>
<dbReference type="RefSeq" id="XP_018125991.2">
    <property type="nucleotide sequence ID" value="XM_018278927.2"/>
</dbReference>
<sequence length="437" mass="48908">MVELLFISLEVADLLARTAVRAFKLFMLYGLSSIPLLLFGSRATWRIEAQVIGQLKEEDAMTFKKSILDECTMIAVAAAIVAQIAITGLSLDSLSQTHWVARGAFVLSLTTSLMAVYYATTQQRMLGRLLQAEQVRLWIRGGRRIMDTGRLVPSLGEIAQKISNKFERQSMIGEQTRAEHQAQLEARLPRTEDARPSDQRDLIFLEKFYYYSNLLLGPLARFMIYTAVGIRLDFIPSDPDDFNPTERDRRNFKRSIISQCFTPSAASVITVSAPQMLLTTSLCSLLIGFGIYFGFRWTKSLDQTAGLNDSRNVFITYITSLVISILVYSISQLFQDDDKRPELAIMEGYLKEYAENNPEIVNKWGVRAEIVEGVLNFHSIEAQSYRGTSSETEQNPQENGSLYSLGIELGNLPAVERSASAEIVKGVEAQSSRGTTS</sequence>
<dbReference type="EMBL" id="KV460270">
    <property type="protein sequence ID" value="OBT92258.2"/>
    <property type="molecule type" value="Genomic_DNA"/>
</dbReference>
<evidence type="ECO:0000313" key="3">
    <source>
        <dbReference type="Proteomes" id="UP000091956"/>
    </source>
</evidence>
<evidence type="ECO:0000256" key="1">
    <source>
        <dbReference type="SAM" id="Phobius"/>
    </source>
</evidence>
<reference evidence="2 3" key="1">
    <citation type="submission" date="2016-03" db="EMBL/GenBank/DDBJ databases">
        <title>Comparative genomics of Pseudogymnoascus destructans, the fungus causing white-nose syndrome of bats.</title>
        <authorList>
            <person name="Palmer J.M."/>
            <person name="Drees K.P."/>
            <person name="Foster J.T."/>
            <person name="Lindner D.L."/>
        </authorList>
    </citation>
    <scope>NUCLEOTIDE SEQUENCE [LARGE SCALE GENOMIC DNA]</scope>
    <source>
        <strain evidence="2 3">UAMH 10579</strain>
    </source>
</reference>
<gene>
    <name evidence="2" type="ORF">VE01_09514</name>
</gene>
<keyword evidence="1" id="KW-0812">Transmembrane</keyword>
<feature type="transmembrane region" description="Helical" evidence="1">
    <location>
        <begin position="26"/>
        <end position="45"/>
    </location>
</feature>
<dbReference type="AlphaFoldDB" id="A0A1B8G8V3"/>
<dbReference type="Proteomes" id="UP000091956">
    <property type="component" value="Unassembled WGS sequence"/>
</dbReference>
<organism evidence="2 3">
    <name type="scientific">Pseudogymnoascus verrucosus</name>
    <dbReference type="NCBI Taxonomy" id="342668"/>
    <lineage>
        <taxon>Eukaryota</taxon>
        <taxon>Fungi</taxon>
        <taxon>Dikarya</taxon>
        <taxon>Ascomycota</taxon>
        <taxon>Pezizomycotina</taxon>
        <taxon>Leotiomycetes</taxon>
        <taxon>Thelebolales</taxon>
        <taxon>Thelebolaceae</taxon>
        <taxon>Pseudogymnoascus</taxon>
    </lineage>
</organism>
<keyword evidence="1" id="KW-0472">Membrane</keyword>
<feature type="transmembrane region" description="Helical" evidence="1">
    <location>
        <begin position="315"/>
        <end position="334"/>
    </location>
</feature>
<name>A0A1B8G8V3_9PEZI</name>
<feature type="transmembrane region" description="Helical" evidence="1">
    <location>
        <begin position="276"/>
        <end position="295"/>
    </location>
</feature>
<accession>A0A1B8G8V3</accession>
<feature type="transmembrane region" description="Helical" evidence="1">
    <location>
        <begin position="66"/>
        <end position="87"/>
    </location>
</feature>
<dbReference type="STRING" id="342668.A0A1B8G8V3"/>
<feature type="transmembrane region" description="Helical" evidence="1">
    <location>
        <begin position="99"/>
        <end position="119"/>
    </location>
</feature>
<dbReference type="GeneID" id="28842900"/>
<proteinExistence type="predicted"/>
<evidence type="ECO:0000313" key="2">
    <source>
        <dbReference type="EMBL" id="OBT92258.2"/>
    </source>
</evidence>